<dbReference type="InterPro" id="IPR045004">
    <property type="entry name" value="ECH_dom"/>
</dbReference>
<name>A0AA43Z8C0_9GAMM</name>
<evidence type="ECO:0000313" key="5">
    <source>
        <dbReference type="EMBL" id="NHN78099.1"/>
    </source>
</evidence>
<proteinExistence type="predicted"/>
<dbReference type="EC" id="3.1.2.4" evidence="2"/>
<dbReference type="EMBL" id="JAAPAP010000008">
    <property type="protein sequence ID" value="NHN78099.1"/>
    <property type="molecule type" value="Genomic_DNA"/>
</dbReference>
<reference evidence="5" key="1">
    <citation type="submission" date="2020-03" db="EMBL/GenBank/DDBJ databases">
        <title>Genome assembly of Azotobacter chroococcum W5.</title>
        <authorList>
            <person name="Kannepalli A."/>
        </authorList>
    </citation>
    <scope>NUCLEOTIDE SEQUENCE</scope>
    <source>
        <strain evidence="5">W5</strain>
    </source>
</reference>
<evidence type="ECO:0000256" key="3">
    <source>
        <dbReference type="ARBA" id="ARBA00022801"/>
    </source>
</evidence>
<dbReference type="RefSeq" id="WP_165892902.1">
    <property type="nucleotide sequence ID" value="NZ_JAAPAP010000008.1"/>
</dbReference>
<dbReference type="Proteomes" id="UP000736384">
    <property type="component" value="Unassembled WGS sequence"/>
</dbReference>
<organism evidence="5 6">
    <name type="scientific">Azotobacter chroococcum</name>
    <dbReference type="NCBI Taxonomy" id="353"/>
    <lineage>
        <taxon>Bacteria</taxon>
        <taxon>Pseudomonadati</taxon>
        <taxon>Pseudomonadota</taxon>
        <taxon>Gammaproteobacteria</taxon>
        <taxon>Pseudomonadales</taxon>
        <taxon>Pseudomonadaceae</taxon>
        <taxon>Azotobacter</taxon>
    </lineage>
</organism>
<dbReference type="Pfam" id="PF16113">
    <property type="entry name" value="ECH_2"/>
    <property type="match status" value="1"/>
</dbReference>
<keyword evidence="3" id="KW-0378">Hydrolase</keyword>
<dbReference type="PANTHER" id="PTHR43176">
    <property type="entry name" value="3-HYDROXYISOBUTYRYL-COA HYDROLASE-RELATED"/>
    <property type="match status" value="1"/>
</dbReference>
<feature type="domain" description="Enoyl-CoA hydratase/isomerase" evidence="4">
    <location>
        <begin position="17"/>
        <end position="350"/>
    </location>
</feature>
<dbReference type="CDD" id="cd06558">
    <property type="entry name" value="crotonase-like"/>
    <property type="match status" value="1"/>
</dbReference>
<sequence>MTHLSDCPVLVTESNRIGHLTLNRPDSLNTLTLPMVCALHRQLEAWAADPTILAVVLRGAGDKAFCAGGDIRALYDSFRAEDGRHMTFFEREYALDYYLHCYPKPVLALMDGFVLGGGLGLVQSSSMLRVISERTRVGMPEVGIGYFPDVGSSYFLSRLPDALGLYLGVTGVHLSPADALYAGLADWYLPSEGFAELERSLDELAWDKHPRQALGNLLAAFGKRHLPGAELKKLHPAIETHFSLADIPTIRASLLAEHRPEYRAWAEETVRLLDSRSPLSLCVTLELLQRGRHLSLDDCFALELHLDRQWFAQGDIMEGVRALLVDKDKSPRWNPPTLAEVRPEQVQAFFADFKPGEERVVPLM</sequence>
<comment type="catalytic activity">
    <reaction evidence="1">
        <text>3-hydroxy-2-methylpropanoyl-CoA + H2O = 3-hydroxy-2-methylpropanoate + CoA + H(+)</text>
        <dbReference type="Rhea" id="RHEA:20888"/>
        <dbReference type="ChEBI" id="CHEBI:11805"/>
        <dbReference type="ChEBI" id="CHEBI:15377"/>
        <dbReference type="ChEBI" id="CHEBI:15378"/>
        <dbReference type="ChEBI" id="CHEBI:57287"/>
        <dbReference type="ChEBI" id="CHEBI:57340"/>
        <dbReference type="EC" id="3.1.2.4"/>
    </reaction>
</comment>
<dbReference type="GO" id="GO:0005829">
    <property type="term" value="C:cytosol"/>
    <property type="evidence" value="ECO:0007669"/>
    <property type="project" value="TreeGrafter"/>
</dbReference>
<dbReference type="SUPFAM" id="SSF52096">
    <property type="entry name" value="ClpP/crotonase"/>
    <property type="match status" value="1"/>
</dbReference>
<dbReference type="GO" id="GO:0003860">
    <property type="term" value="F:3-hydroxyisobutyryl-CoA hydrolase activity"/>
    <property type="evidence" value="ECO:0007669"/>
    <property type="project" value="UniProtKB-EC"/>
</dbReference>
<dbReference type="NCBIfam" id="NF004127">
    <property type="entry name" value="PRK05617.1"/>
    <property type="match status" value="1"/>
</dbReference>
<dbReference type="PANTHER" id="PTHR43176:SF3">
    <property type="entry name" value="3-HYDROXYISOBUTYRYL-COA HYDROLASE, MITOCHONDRIAL"/>
    <property type="match status" value="1"/>
</dbReference>
<protein>
    <recommendedName>
        <fullName evidence="2">3-hydroxyisobutyryl-CoA hydrolase</fullName>
        <ecNumber evidence="2">3.1.2.4</ecNumber>
    </recommendedName>
</protein>
<accession>A0AA43Z8C0</accession>
<gene>
    <name evidence="5" type="ORF">HA520_12560</name>
</gene>
<evidence type="ECO:0000313" key="6">
    <source>
        <dbReference type="Proteomes" id="UP000736384"/>
    </source>
</evidence>
<dbReference type="AlphaFoldDB" id="A0AA43Z8C0"/>
<dbReference type="GO" id="GO:0006574">
    <property type="term" value="P:L-valine catabolic process"/>
    <property type="evidence" value="ECO:0007669"/>
    <property type="project" value="TreeGrafter"/>
</dbReference>
<comment type="caution">
    <text evidence="5">The sequence shown here is derived from an EMBL/GenBank/DDBJ whole genome shotgun (WGS) entry which is preliminary data.</text>
</comment>
<dbReference type="Gene3D" id="3.90.226.10">
    <property type="entry name" value="2-enoyl-CoA Hydratase, Chain A, domain 1"/>
    <property type="match status" value="1"/>
</dbReference>
<dbReference type="InterPro" id="IPR032259">
    <property type="entry name" value="HIBYL-CoA-H"/>
</dbReference>
<evidence type="ECO:0000256" key="2">
    <source>
        <dbReference type="ARBA" id="ARBA00011915"/>
    </source>
</evidence>
<evidence type="ECO:0000259" key="4">
    <source>
        <dbReference type="Pfam" id="PF16113"/>
    </source>
</evidence>
<dbReference type="InterPro" id="IPR029045">
    <property type="entry name" value="ClpP/crotonase-like_dom_sf"/>
</dbReference>
<evidence type="ECO:0000256" key="1">
    <source>
        <dbReference type="ARBA" id="ARBA00001709"/>
    </source>
</evidence>